<reference evidence="3 4" key="1">
    <citation type="submission" date="2023-05" db="EMBL/GenBank/DDBJ databases">
        <title>Streptantibioticus silvisoli sp. nov., acidotolerant actinomycetes 1 from pine litter.</title>
        <authorList>
            <person name="Swiecimska M."/>
            <person name="Golinska P."/>
            <person name="Sangal V."/>
            <person name="Wachnowicz B."/>
            <person name="Goodfellow M."/>
        </authorList>
    </citation>
    <scope>NUCLEOTIDE SEQUENCE [LARGE SCALE GENOMIC DNA]</scope>
    <source>
        <strain evidence="3 4">SL54</strain>
    </source>
</reference>
<keyword evidence="1" id="KW-0175">Coiled coil</keyword>
<organism evidence="3 4">
    <name type="scientific">Streptantibioticus silvisoli</name>
    <dbReference type="NCBI Taxonomy" id="2705255"/>
    <lineage>
        <taxon>Bacteria</taxon>
        <taxon>Bacillati</taxon>
        <taxon>Actinomycetota</taxon>
        <taxon>Actinomycetes</taxon>
        <taxon>Kitasatosporales</taxon>
        <taxon>Streptomycetaceae</taxon>
        <taxon>Streptantibioticus</taxon>
    </lineage>
</organism>
<comment type="caution">
    <text evidence="3">The sequence shown here is derived from an EMBL/GenBank/DDBJ whole genome shotgun (WGS) entry which is preliminary data.</text>
</comment>
<accession>A0ABT6W603</accession>
<evidence type="ECO:0000313" key="4">
    <source>
        <dbReference type="Proteomes" id="UP001156398"/>
    </source>
</evidence>
<evidence type="ECO:0000313" key="3">
    <source>
        <dbReference type="EMBL" id="MDI5965815.1"/>
    </source>
</evidence>
<sequence>MTDNPATAPDAEPGTPDDGREQLREQYAAALDECRALIPAEQAAAVLAVRDDALADARQRAEAAEQRITAIHEALVVWRDRPGEVGLAMAIGRILGGEQPDPPASAAVVRALAECDRIERELYPVADDGMAIAVRRIRAALAPAPAQDGGAS</sequence>
<evidence type="ECO:0000256" key="2">
    <source>
        <dbReference type="SAM" id="MobiDB-lite"/>
    </source>
</evidence>
<dbReference type="EMBL" id="JAAGKO020000040">
    <property type="protein sequence ID" value="MDI5965815.1"/>
    <property type="molecule type" value="Genomic_DNA"/>
</dbReference>
<evidence type="ECO:0008006" key="5">
    <source>
        <dbReference type="Google" id="ProtNLM"/>
    </source>
</evidence>
<evidence type="ECO:0000256" key="1">
    <source>
        <dbReference type="SAM" id="Coils"/>
    </source>
</evidence>
<dbReference type="RefSeq" id="WP_271322977.1">
    <property type="nucleotide sequence ID" value="NZ_JAAGKO020000040.1"/>
</dbReference>
<protein>
    <recommendedName>
        <fullName evidence="5">DUF222 domain-containing protein</fullName>
    </recommendedName>
</protein>
<feature type="region of interest" description="Disordered" evidence="2">
    <location>
        <begin position="1"/>
        <end position="21"/>
    </location>
</feature>
<proteinExistence type="predicted"/>
<gene>
    <name evidence="3" type="ORF">POF43_024315</name>
</gene>
<dbReference type="Proteomes" id="UP001156398">
    <property type="component" value="Unassembled WGS sequence"/>
</dbReference>
<feature type="coiled-coil region" evidence="1">
    <location>
        <begin position="47"/>
        <end position="74"/>
    </location>
</feature>
<name>A0ABT6W603_9ACTN</name>
<keyword evidence="4" id="KW-1185">Reference proteome</keyword>